<proteinExistence type="predicted"/>
<dbReference type="Proteomes" id="UP000799536">
    <property type="component" value="Unassembled WGS sequence"/>
</dbReference>
<evidence type="ECO:0000256" key="1">
    <source>
        <dbReference type="SAM" id="MobiDB-lite"/>
    </source>
</evidence>
<feature type="region of interest" description="Disordered" evidence="1">
    <location>
        <begin position="139"/>
        <end position="172"/>
    </location>
</feature>
<dbReference type="EMBL" id="ML993915">
    <property type="protein sequence ID" value="KAF2203045.1"/>
    <property type="molecule type" value="Genomic_DNA"/>
</dbReference>
<reference evidence="2" key="1">
    <citation type="journal article" date="2020" name="Stud. Mycol.">
        <title>101 Dothideomycetes genomes: a test case for predicting lifestyles and emergence of pathogens.</title>
        <authorList>
            <person name="Haridas S."/>
            <person name="Albert R."/>
            <person name="Binder M."/>
            <person name="Bloem J."/>
            <person name="Labutti K."/>
            <person name="Salamov A."/>
            <person name="Andreopoulos B."/>
            <person name="Baker S."/>
            <person name="Barry K."/>
            <person name="Bills G."/>
            <person name="Bluhm B."/>
            <person name="Cannon C."/>
            <person name="Castanera R."/>
            <person name="Culley D."/>
            <person name="Daum C."/>
            <person name="Ezra D."/>
            <person name="Gonzalez J."/>
            <person name="Henrissat B."/>
            <person name="Kuo A."/>
            <person name="Liang C."/>
            <person name="Lipzen A."/>
            <person name="Lutzoni F."/>
            <person name="Magnuson J."/>
            <person name="Mondo S."/>
            <person name="Nolan M."/>
            <person name="Ohm R."/>
            <person name="Pangilinan J."/>
            <person name="Park H.-J."/>
            <person name="Ramirez L."/>
            <person name="Alfaro M."/>
            <person name="Sun H."/>
            <person name="Tritt A."/>
            <person name="Yoshinaga Y."/>
            <person name="Zwiers L.-H."/>
            <person name="Turgeon B."/>
            <person name="Goodwin S."/>
            <person name="Spatafora J."/>
            <person name="Crous P."/>
            <person name="Grigoriev I."/>
        </authorList>
    </citation>
    <scope>NUCLEOTIDE SEQUENCE</scope>
    <source>
        <strain evidence="2">ATCC 74209</strain>
    </source>
</reference>
<gene>
    <name evidence="2" type="ORF">GQ43DRAFT_288168</name>
</gene>
<evidence type="ECO:0000313" key="2">
    <source>
        <dbReference type="EMBL" id="KAF2203045.1"/>
    </source>
</evidence>
<name>A0A9P4N0N8_9PLEO</name>
<dbReference type="AlphaFoldDB" id="A0A9P4N0N8"/>
<sequence>MSQVLGSQYRGRVICLFAASGPLCVMHSMVLCHVRNTNWSDFMTHLGPNYTNDDLCKARKLSSISVSVESMHKLLCVFRRRMLAALRHVDVLGKSPPQRRSLEISPFALSRHVWQSFRHTQLRTFNELLAFRAYSSAPEPHIRAPGKKRANTSKVPPVEAPPQAPVSRRVRL</sequence>
<accession>A0A9P4N0N8</accession>
<evidence type="ECO:0000313" key="3">
    <source>
        <dbReference type="Proteomes" id="UP000799536"/>
    </source>
</evidence>
<protein>
    <submittedName>
        <fullName evidence="2">Uncharacterized protein</fullName>
    </submittedName>
</protein>
<organism evidence="2 3">
    <name type="scientific">Delitschia confertaspora ATCC 74209</name>
    <dbReference type="NCBI Taxonomy" id="1513339"/>
    <lineage>
        <taxon>Eukaryota</taxon>
        <taxon>Fungi</taxon>
        <taxon>Dikarya</taxon>
        <taxon>Ascomycota</taxon>
        <taxon>Pezizomycotina</taxon>
        <taxon>Dothideomycetes</taxon>
        <taxon>Pleosporomycetidae</taxon>
        <taxon>Pleosporales</taxon>
        <taxon>Delitschiaceae</taxon>
        <taxon>Delitschia</taxon>
    </lineage>
</organism>
<keyword evidence="3" id="KW-1185">Reference proteome</keyword>
<comment type="caution">
    <text evidence="2">The sequence shown here is derived from an EMBL/GenBank/DDBJ whole genome shotgun (WGS) entry which is preliminary data.</text>
</comment>